<proteinExistence type="predicted"/>
<dbReference type="OrthoDB" id="2143914at2759"/>
<accession>A0A3B5XVU6</accession>
<dbReference type="PANTHER" id="PTHR45614:SF80">
    <property type="match status" value="1"/>
</dbReference>
<feature type="domain" description="HTH myb-type" evidence="4">
    <location>
        <begin position="154"/>
        <end position="200"/>
    </location>
</feature>
<dbReference type="InterPro" id="IPR017930">
    <property type="entry name" value="Myb_dom"/>
</dbReference>
<dbReference type="InterPro" id="IPR001005">
    <property type="entry name" value="SANT/Myb"/>
</dbReference>
<dbReference type="GO" id="GO:0000978">
    <property type="term" value="F:RNA polymerase II cis-regulatory region sequence-specific DNA binding"/>
    <property type="evidence" value="ECO:0000318"/>
    <property type="project" value="GO_Central"/>
</dbReference>
<dbReference type="STRING" id="4565.A0A3B5XVU6"/>
<dbReference type="PANTHER" id="PTHR45614">
    <property type="entry name" value="MYB PROTEIN-RELATED"/>
    <property type="match status" value="1"/>
</dbReference>
<dbReference type="InterPro" id="IPR050560">
    <property type="entry name" value="MYB_TF"/>
</dbReference>
<gene>
    <name evidence="5" type="primary">LOC123101522</name>
</gene>
<evidence type="ECO:0000313" key="5">
    <source>
        <dbReference type="EnsemblPlants" id="TraesCS1A02G096800.1"/>
    </source>
</evidence>
<dbReference type="Gramene" id="TraesCS1A02G096800.1">
    <property type="protein sequence ID" value="TraesCS1A02G096800.1"/>
    <property type="gene ID" value="TraesCS1A02G096800"/>
</dbReference>
<dbReference type="PROSITE" id="PS51294">
    <property type="entry name" value="HTH_MYB"/>
    <property type="match status" value="2"/>
</dbReference>
<dbReference type="SUPFAM" id="SSF46689">
    <property type="entry name" value="Homeodomain-like"/>
    <property type="match status" value="1"/>
</dbReference>
<feature type="domain" description="Myb-like" evidence="3">
    <location>
        <begin position="146"/>
        <end position="196"/>
    </location>
</feature>
<evidence type="ECO:0000256" key="2">
    <source>
        <dbReference type="ARBA" id="ARBA00023125"/>
    </source>
</evidence>
<dbReference type="Gene3D" id="1.10.10.60">
    <property type="entry name" value="Homeodomain-like"/>
    <property type="match status" value="2"/>
</dbReference>
<dbReference type="InterPro" id="IPR009057">
    <property type="entry name" value="Homeodomain-like_sf"/>
</dbReference>
<dbReference type="Proteomes" id="UP000019116">
    <property type="component" value="Chromosome 1A"/>
</dbReference>
<organism evidence="5">
    <name type="scientific">Triticum aestivum</name>
    <name type="common">Wheat</name>
    <dbReference type="NCBI Taxonomy" id="4565"/>
    <lineage>
        <taxon>Eukaryota</taxon>
        <taxon>Viridiplantae</taxon>
        <taxon>Streptophyta</taxon>
        <taxon>Embryophyta</taxon>
        <taxon>Tracheophyta</taxon>
        <taxon>Spermatophyta</taxon>
        <taxon>Magnoliopsida</taxon>
        <taxon>Liliopsida</taxon>
        <taxon>Poales</taxon>
        <taxon>Poaceae</taxon>
        <taxon>BOP clade</taxon>
        <taxon>Pooideae</taxon>
        <taxon>Triticodae</taxon>
        <taxon>Triticeae</taxon>
        <taxon>Triticinae</taxon>
        <taxon>Triticum</taxon>
    </lineage>
</organism>
<dbReference type="CDD" id="cd00167">
    <property type="entry name" value="SANT"/>
    <property type="match status" value="2"/>
</dbReference>
<dbReference type="GO" id="GO:0005634">
    <property type="term" value="C:nucleus"/>
    <property type="evidence" value="ECO:0000318"/>
    <property type="project" value="GO_Central"/>
</dbReference>
<reference evidence="5" key="1">
    <citation type="submission" date="2018-08" db="EMBL/GenBank/DDBJ databases">
        <authorList>
            <person name="Rossello M."/>
        </authorList>
    </citation>
    <scope>NUCLEOTIDE SEQUENCE [LARGE SCALE GENOMIC DNA]</scope>
    <source>
        <strain evidence="5">cv. Chinese Spring</strain>
    </source>
</reference>
<dbReference type="OMA" id="APTEHAH"/>
<dbReference type="GeneID" id="123101522"/>
<dbReference type="PROSITE" id="PS50090">
    <property type="entry name" value="MYB_LIKE"/>
    <property type="match status" value="2"/>
</dbReference>
<feature type="domain" description="Myb-like" evidence="3">
    <location>
        <begin position="99"/>
        <end position="145"/>
    </location>
</feature>
<dbReference type="AlphaFoldDB" id="A0A3B5XVU6"/>
<dbReference type="EnsemblPlants" id="TraesCS1A02G096800.1">
    <property type="protein sequence ID" value="TraesCS1A02G096800.1"/>
    <property type="gene ID" value="TraesCS1A02G096800"/>
</dbReference>
<dbReference type="RefSeq" id="XP_044378886.1">
    <property type="nucleotide sequence ID" value="XM_044522951.1"/>
</dbReference>
<evidence type="ECO:0000259" key="4">
    <source>
        <dbReference type="PROSITE" id="PS51294"/>
    </source>
</evidence>
<name>A0A3B5XVU6_WHEAT</name>
<protein>
    <submittedName>
        <fullName evidence="5">Uncharacterized protein</fullName>
    </submittedName>
</protein>
<feature type="domain" description="HTH myb-type" evidence="4">
    <location>
        <begin position="99"/>
        <end position="149"/>
    </location>
</feature>
<keyword evidence="2" id="KW-0238">DNA-binding</keyword>
<dbReference type="Gramene" id="TraesCS1A03G0233100.1">
    <property type="protein sequence ID" value="TraesCS1A03G0233100.1.CDS"/>
    <property type="gene ID" value="TraesCS1A03G0233100"/>
</dbReference>
<dbReference type="Pfam" id="PF13921">
    <property type="entry name" value="Myb_DNA-bind_6"/>
    <property type="match status" value="1"/>
</dbReference>
<dbReference type="GO" id="GO:0006355">
    <property type="term" value="P:regulation of DNA-templated transcription"/>
    <property type="evidence" value="ECO:0000318"/>
    <property type="project" value="GO_Central"/>
</dbReference>
<reference evidence="5" key="2">
    <citation type="submission" date="2018-10" db="UniProtKB">
        <authorList>
            <consortium name="EnsemblPlants"/>
        </authorList>
    </citation>
    <scope>IDENTIFICATION</scope>
</reference>
<evidence type="ECO:0000259" key="3">
    <source>
        <dbReference type="PROSITE" id="PS50090"/>
    </source>
</evidence>
<dbReference type="SMR" id="A0A3B5XVU6"/>
<keyword evidence="6" id="KW-1185">Reference proteome</keyword>
<dbReference type="FunFam" id="1.10.10.60:FF:000010">
    <property type="entry name" value="Transcriptional activator Myb isoform A"/>
    <property type="match status" value="1"/>
</dbReference>
<keyword evidence="1" id="KW-0677">Repeat</keyword>
<evidence type="ECO:0000256" key="1">
    <source>
        <dbReference type="ARBA" id="ARBA00022737"/>
    </source>
</evidence>
<dbReference type="GO" id="GO:0000981">
    <property type="term" value="F:DNA-binding transcription factor activity, RNA polymerase II-specific"/>
    <property type="evidence" value="ECO:0000318"/>
    <property type="project" value="GO_Central"/>
</dbReference>
<dbReference type="PaxDb" id="4565-Traes_1AS_673985B1D.1"/>
<evidence type="ECO:0000313" key="6">
    <source>
        <dbReference type="Proteomes" id="UP000019116"/>
    </source>
</evidence>
<dbReference type="SMART" id="SM00717">
    <property type="entry name" value="SANT"/>
    <property type="match status" value="2"/>
</dbReference>
<dbReference type="KEGG" id="taes:123101522"/>
<sequence>MAEGSAYFDWDMAASGAGNHLTSFDHGGVAQHFVHIDGGASAGVVVVSGAGSRASGGIREMDPTSFLGYGSSNAPAAIAVPARALLRARSSGQGLTRFKGSWAMEEDTLLRAKVQEFGKGRWVKVALYLPDRSGKQCRERWINQLDPNIERKIWTDAEDIKLIEAHQTWGNRWSVIARLLSGRPENAIKNHWNATKRSLNAKRQIKKRNSKKPPPGQLCLLAQYIRSVEPHTGSPADTRSVSPPLYHDQEHGGQTGMAGRDTAVVIAPTEHAHLTYPNPAMIGMYYHLNPTNMHYWAPNLNAADRQNEGYSYCIPPNAHLNNCLPYGLSPTQMVSEQDIQQAANASINMYAFTGQRTLPVVVEMHRESAANNQLGNVGGGAGGWSYYYDMDAAGSSGLARGSGSGSDPDDIDMVQMALREFAMRDQ</sequence>